<dbReference type="SUPFAM" id="SSF52540">
    <property type="entry name" value="P-loop containing nucleoside triphosphate hydrolases"/>
    <property type="match status" value="1"/>
</dbReference>
<feature type="domain" description="HRDC" evidence="17">
    <location>
        <begin position="513"/>
        <end position="589"/>
    </location>
</feature>
<keyword evidence="8 20" id="KW-0347">Helicase</keyword>
<keyword evidence="4" id="KW-0479">Metal-binding</keyword>
<dbReference type="InterPro" id="IPR027417">
    <property type="entry name" value="P-loop_NTPase"/>
</dbReference>
<dbReference type="PANTHER" id="PTHR13710:SF105">
    <property type="entry name" value="ATP-DEPENDENT DNA HELICASE Q1"/>
    <property type="match status" value="1"/>
</dbReference>
<keyword evidence="12" id="KW-0233">DNA recombination</keyword>
<dbReference type="InterPro" id="IPR006293">
    <property type="entry name" value="DNA_helicase_ATP-dep_RecQ_bac"/>
</dbReference>
<dbReference type="Pfam" id="PF16124">
    <property type="entry name" value="RecQ_Zn_bind"/>
    <property type="match status" value="1"/>
</dbReference>
<dbReference type="InterPro" id="IPR036388">
    <property type="entry name" value="WH-like_DNA-bd_sf"/>
</dbReference>
<comment type="similarity">
    <text evidence="3">Belongs to the helicase family. RecQ subfamily.</text>
</comment>
<accession>A0A644U839</accession>
<dbReference type="PROSITE" id="PS50967">
    <property type="entry name" value="HRDC"/>
    <property type="match status" value="1"/>
</dbReference>
<evidence type="ECO:0000256" key="6">
    <source>
        <dbReference type="ARBA" id="ARBA00022763"/>
    </source>
</evidence>
<dbReference type="CDD" id="cd18794">
    <property type="entry name" value="SF2_C_RecQ"/>
    <property type="match status" value="1"/>
</dbReference>
<evidence type="ECO:0000256" key="2">
    <source>
        <dbReference type="ARBA" id="ARBA00001947"/>
    </source>
</evidence>
<evidence type="ECO:0000259" key="18">
    <source>
        <dbReference type="PROSITE" id="PS51192"/>
    </source>
</evidence>
<dbReference type="PROSITE" id="PS51194">
    <property type="entry name" value="HELICASE_CTER"/>
    <property type="match status" value="1"/>
</dbReference>
<dbReference type="FunFam" id="3.40.50.300:FF:001389">
    <property type="entry name" value="ATP-dependent DNA helicase RecQ"/>
    <property type="match status" value="1"/>
</dbReference>
<dbReference type="GO" id="GO:0005524">
    <property type="term" value="F:ATP binding"/>
    <property type="evidence" value="ECO:0007669"/>
    <property type="project" value="UniProtKB-KW"/>
</dbReference>
<dbReference type="NCBIfam" id="TIGR00614">
    <property type="entry name" value="recQ_fam"/>
    <property type="match status" value="1"/>
</dbReference>
<dbReference type="Pfam" id="PF00271">
    <property type="entry name" value="Helicase_C"/>
    <property type="match status" value="1"/>
</dbReference>
<name>A0A644U839_9ZZZZ</name>
<dbReference type="EC" id="5.6.2.4" evidence="16"/>
<dbReference type="GO" id="GO:0030894">
    <property type="term" value="C:replisome"/>
    <property type="evidence" value="ECO:0007669"/>
    <property type="project" value="TreeGrafter"/>
</dbReference>
<comment type="cofactor">
    <cofactor evidence="1">
        <name>Mg(2+)</name>
        <dbReference type="ChEBI" id="CHEBI:18420"/>
    </cofactor>
</comment>
<dbReference type="InterPro" id="IPR044876">
    <property type="entry name" value="HRDC_dom_sf"/>
</dbReference>
<dbReference type="CDD" id="cd17920">
    <property type="entry name" value="DEXHc_RecQ"/>
    <property type="match status" value="1"/>
</dbReference>
<dbReference type="Pfam" id="PF00270">
    <property type="entry name" value="DEAD"/>
    <property type="match status" value="1"/>
</dbReference>
<proteinExistence type="inferred from homology"/>
<dbReference type="SUPFAM" id="SSF46785">
    <property type="entry name" value="Winged helix' DNA-binding domain"/>
    <property type="match status" value="1"/>
</dbReference>
<dbReference type="SMART" id="SM00487">
    <property type="entry name" value="DEXDc"/>
    <property type="match status" value="1"/>
</dbReference>
<dbReference type="SMART" id="SM00341">
    <property type="entry name" value="HRDC"/>
    <property type="match status" value="1"/>
</dbReference>
<dbReference type="PANTHER" id="PTHR13710">
    <property type="entry name" value="DNA HELICASE RECQ FAMILY MEMBER"/>
    <property type="match status" value="1"/>
</dbReference>
<dbReference type="GO" id="GO:0003677">
    <property type="term" value="F:DNA binding"/>
    <property type="evidence" value="ECO:0007669"/>
    <property type="project" value="UniProtKB-KW"/>
</dbReference>
<dbReference type="Pfam" id="PF09382">
    <property type="entry name" value="RQC"/>
    <property type="match status" value="1"/>
</dbReference>
<feature type="domain" description="Helicase ATP-binding" evidence="18">
    <location>
        <begin position="26"/>
        <end position="195"/>
    </location>
</feature>
<evidence type="ECO:0000256" key="10">
    <source>
        <dbReference type="ARBA" id="ARBA00022840"/>
    </source>
</evidence>
<dbReference type="PROSITE" id="PS51192">
    <property type="entry name" value="HELICASE_ATP_BIND_1"/>
    <property type="match status" value="1"/>
</dbReference>
<evidence type="ECO:0000256" key="15">
    <source>
        <dbReference type="ARBA" id="ARBA00034617"/>
    </source>
</evidence>
<evidence type="ECO:0000256" key="16">
    <source>
        <dbReference type="ARBA" id="ARBA00034808"/>
    </source>
</evidence>
<evidence type="ECO:0000313" key="20">
    <source>
        <dbReference type="EMBL" id="MPL75099.1"/>
    </source>
</evidence>
<evidence type="ECO:0000256" key="4">
    <source>
        <dbReference type="ARBA" id="ARBA00022723"/>
    </source>
</evidence>
<dbReference type="GO" id="GO:0006260">
    <property type="term" value="P:DNA replication"/>
    <property type="evidence" value="ECO:0007669"/>
    <property type="project" value="InterPro"/>
</dbReference>
<dbReference type="Gene3D" id="1.10.10.10">
    <property type="entry name" value="Winged helix-like DNA-binding domain superfamily/Winged helix DNA-binding domain"/>
    <property type="match status" value="1"/>
</dbReference>
<keyword evidence="6" id="KW-0227">DNA damage</keyword>
<dbReference type="GO" id="GO:0043590">
    <property type="term" value="C:bacterial nucleoid"/>
    <property type="evidence" value="ECO:0007669"/>
    <property type="project" value="TreeGrafter"/>
</dbReference>
<dbReference type="NCBIfam" id="TIGR01389">
    <property type="entry name" value="recQ"/>
    <property type="match status" value="1"/>
</dbReference>
<keyword evidence="5" id="KW-0547">Nucleotide-binding</keyword>
<comment type="cofactor">
    <cofactor evidence="2">
        <name>Zn(2+)</name>
        <dbReference type="ChEBI" id="CHEBI:29105"/>
    </cofactor>
</comment>
<evidence type="ECO:0000256" key="8">
    <source>
        <dbReference type="ARBA" id="ARBA00022806"/>
    </source>
</evidence>
<dbReference type="SUPFAM" id="SSF47819">
    <property type="entry name" value="HRDC-like"/>
    <property type="match status" value="1"/>
</dbReference>
<protein>
    <recommendedName>
        <fullName evidence="16">DNA 3'-5' helicase</fullName>
        <ecNumber evidence="16">5.6.2.4</ecNumber>
    </recommendedName>
</protein>
<comment type="caution">
    <text evidence="20">The sequence shown here is derived from an EMBL/GenBank/DDBJ whole genome shotgun (WGS) entry which is preliminary data.</text>
</comment>
<dbReference type="SMART" id="SM00490">
    <property type="entry name" value="HELICc"/>
    <property type="match status" value="1"/>
</dbReference>
<dbReference type="GO" id="GO:0006310">
    <property type="term" value="P:DNA recombination"/>
    <property type="evidence" value="ECO:0007669"/>
    <property type="project" value="UniProtKB-KW"/>
</dbReference>
<evidence type="ECO:0000256" key="12">
    <source>
        <dbReference type="ARBA" id="ARBA00023172"/>
    </source>
</evidence>
<organism evidence="20">
    <name type="scientific">bioreactor metagenome</name>
    <dbReference type="NCBI Taxonomy" id="1076179"/>
    <lineage>
        <taxon>unclassified sequences</taxon>
        <taxon>metagenomes</taxon>
        <taxon>ecological metagenomes</taxon>
    </lineage>
</organism>
<evidence type="ECO:0000256" key="11">
    <source>
        <dbReference type="ARBA" id="ARBA00023125"/>
    </source>
</evidence>
<evidence type="ECO:0000256" key="1">
    <source>
        <dbReference type="ARBA" id="ARBA00001946"/>
    </source>
</evidence>
<sequence>MLEKAQKLLKKYYGYDKFRPGQEKVITSLLAGRDTIAIMPTGAGKSLCFQIPAMLLPGLTLVISPLISLMKDQVDALNHLGLPATYINSSLSAGELRQRLSDIGNGRYRLVYVAPERLDTDAFQIVLQQMPVSMLAVDEAHCISQWGHDFRPSYQAVGSFIASLKIRPVVGAFTATATPEVKTDIIKLLGLRQSDVHVTGFDRPNLFFRVLRGENKQKFVLNYLKANSGDSGIIYAATRREVDSLYETLRKKGYAVGHYHAGLSDAERNTQQEAFIYDDIRVMVATNAFGMGIDKSNVRYVLHYNMPRNMEAYYQEAGRGGRDGEPAECILLFSSQDTLLQKFLIDKSVEHPLRKQHELRKLQEMVDYCHTPECLRNYILRYFGENGGVEDCGHCGNCSDDGEMMDITIDAQKVFSCIYRMKERFGITIVADVLKGAKNKKVRQFGFEDLSTYGLLSDRPLADIKTLIQQLAATGYLQLTDSTYPVVKLTPTAMTVLRGQQKVWQKMVAVQVAKPDDSLFDLLRQLRKQIAAREQVPPYVVFADSTLKEMSQYCPVDETALRRIKGVGEVKLERYGNEFLALIQQHAVR</sequence>
<keyword evidence="14" id="KW-0413">Isomerase</keyword>
<dbReference type="InterPro" id="IPR010997">
    <property type="entry name" value="HRDC-like_sf"/>
</dbReference>
<evidence type="ECO:0000256" key="9">
    <source>
        <dbReference type="ARBA" id="ARBA00022833"/>
    </source>
</evidence>
<dbReference type="GO" id="GO:0009432">
    <property type="term" value="P:SOS response"/>
    <property type="evidence" value="ECO:0007669"/>
    <property type="project" value="InterPro"/>
</dbReference>
<dbReference type="InterPro" id="IPR036390">
    <property type="entry name" value="WH_DNA-bd_sf"/>
</dbReference>
<keyword evidence="9" id="KW-0862">Zinc</keyword>
<dbReference type="FunFam" id="1.10.150.80:FF:000002">
    <property type="entry name" value="ATP-dependent DNA helicase RecQ"/>
    <property type="match status" value="1"/>
</dbReference>
<dbReference type="Pfam" id="PF00570">
    <property type="entry name" value="HRDC"/>
    <property type="match status" value="1"/>
</dbReference>
<dbReference type="InterPro" id="IPR011545">
    <property type="entry name" value="DEAD/DEAH_box_helicase_dom"/>
</dbReference>
<dbReference type="InterPro" id="IPR018982">
    <property type="entry name" value="RQC_domain"/>
</dbReference>
<dbReference type="InterPro" id="IPR004589">
    <property type="entry name" value="DNA_helicase_ATP-dep_RecQ"/>
</dbReference>
<evidence type="ECO:0000259" key="17">
    <source>
        <dbReference type="PROSITE" id="PS50967"/>
    </source>
</evidence>
<dbReference type="InterPro" id="IPR001650">
    <property type="entry name" value="Helicase_C-like"/>
</dbReference>
<evidence type="ECO:0000256" key="14">
    <source>
        <dbReference type="ARBA" id="ARBA00023235"/>
    </source>
</evidence>
<dbReference type="InterPro" id="IPR032284">
    <property type="entry name" value="RecQ_Zn-bd"/>
</dbReference>
<keyword evidence="7 20" id="KW-0378">Hydrolase</keyword>
<keyword evidence="13" id="KW-0234">DNA repair</keyword>
<feature type="domain" description="Helicase C-terminal" evidence="19">
    <location>
        <begin position="215"/>
        <end position="367"/>
    </location>
</feature>
<evidence type="ECO:0000256" key="3">
    <source>
        <dbReference type="ARBA" id="ARBA00005446"/>
    </source>
</evidence>
<dbReference type="Gene3D" id="1.10.150.80">
    <property type="entry name" value="HRDC domain"/>
    <property type="match status" value="1"/>
</dbReference>
<dbReference type="GO" id="GO:0005737">
    <property type="term" value="C:cytoplasm"/>
    <property type="evidence" value="ECO:0007669"/>
    <property type="project" value="TreeGrafter"/>
</dbReference>
<dbReference type="InterPro" id="IPR002121">
    <property type="entry name" value="HRDC_dom"/>
</dbReference>
<evidence type="ECO:0000256" key="5">
    <source>
        <dbReference type="ARBA" id="ARBA00022741"/>
    </source>
</evidence>
<comment type="catalytic activity">
    <reaction evidence="15">
        <text>Couples ATP hydrolysis with the unwinding of duplex DNA by translocating in the 3'-5' direction.</text>
        <dbReference type="EC" id="5.6.2.4"/>
    </reaction>
</comment>
<dbReference type="InterPro" id="IPR014001">
    <property type="entry name" value="Helicase_ATP-bd"/>
</dbReference>
<evidence type="ECO:0000256" key="13">
    <source>
        <dbReference type="ARBA" id="ARBA00023204"/>
    </source>
</evidence>
<gene>
    <name evidence="20" type="primary">recQ_4</name>
    <name evidence="20" type="ORF">SDC9_20920</name>
</gene>
<dbReference type="GO" id="GO:0006281">
    <property type="term" value="P:DNA repair"/>
    <property type="evidence" value="ECO:0007669"/>
    <property type="project" value="UniProtKB-KW"/>
</dbReference>
<dbReference type="GO" id="GO:0009378">
    <property type="term" value="F:four-way junction helicase activity"/>
    <property type="evidence" value="ECO:0007669"/>
    <property type="project" value="TreeGrafter"/>
</dbReference>
<keyword evidence="11" id="KW-0238">DNA-binding</keyword>
<keyword evidence="10" id="KW-0067">ATP-binding</keyword>
<dbReference type="GO" id="GO:0046872">
    <property type="term" value="F:metal ion binding"/>
    <property type="evidence" value="ECO:0007669"/>
    <property type="project" value="UniProtKB-KW"/>
</dbReference>
<dbReference type="GO" id="GO:0043138">
    <property type="term" value="F:3'-5' DNA helicase activity"/>
    <property type="evidence" value="ECO:0007669"/>
    <property type="project" value="UniProtKB-EC"/>
</dbReference>
<reference evidence="20" key="1">
    <citation type="submission" date="2019-08" db="EMBL/GenBank/DDBJ databases">
        <authorList>
            <person name="Kucharzyk K."/>
            <person name="Murdoch R.W."/>
            <person name="Higgins S."/>
            <person name="Loffler F."/>
        </authorList>
    </citation>
    <scope>NUCLEOTIDE SEQUENCE</scope>
</reference>
<evidence type="ECO:0000259" key="19">
    <source>
        <dbReference type="PROSITE" id="PS51194"/>
    </source>
</evidence>
<dbReference type="SMART" id="SM00956">
    <property type="entry name" value="RQC"/>
    <property type="match status" value="1"/>
</dbReference>
<dbReference type="AlphaFoldDB" id="A0A644U839"/>
<dbReference type="Gene3D" id="3.40.50.300">
    <property type="entry name" value="P-loop containing nucleotide triphosphate hydrolases"/>
    <property type="match status" value="2"/>
</dbReference>
<evidence type="ECO:0000256" key="7">
    <source>
        <dbReference type="ARBA" id="ARBA00022801"/>
    </source>
</evidence>
<dbReference type="EMBL" id="VSSQ01000085">
    <property type="protein sequence ID" value="MPL75099.1"/>
    <property type="molecule type" value="Genomic_DNA"/>
</dbReference>
<dbReference type="GO" id="GO:0016787">
    <property type="term" value="F:hydrolase activity"/>
    <property type="evidence" value="ECO:0007669"/>
    <property type="project" value="UniProtKB-KW"/>
</dbReference>